<dbReference type="Proteomes" id="UP001220324">
    <property type="component" value="Unassembled WGS sequence"/>
</dbReference>
<organism evidence="2 3">
    <name type="scientific">Penicillium frequentans</name>
    <dbReference type="NCBI Taxonomy" id="3151616"/>
    <lineage>
        <taxon>Eukaryota</taxon>
        <taxon>Fungi</taxon>
        <taxon>Dikarya</taxon>
        <taxon>Ascomycota</taxon>
        <taxon>Pezizomycotina</taxon>
        <taxon>Eurotiomycetes</taxon>
        <taxon>Eurotiomycetidae</taxon>
        <taxon>Eurotiales</taxon>
        <taxon>Aspergillaceae</taxon>
        <taxon>Penicillium</taxon>
    </lineage>
</organism>
<keyword evidence="3" id="KW-1185">Reference proteome</keyword>
<evidence type="ECO:0000313" key="3">
    <source>
        <dbReference type="Proteomes" id="UP001220324"/>
    </source>
</evidence>
<dbReference type="EMBL" id="JAQIZZ010000002">
    <property type="protein sequence ID" value="KAJ5552094.1"/>
    <property type="molecule type" value="Genomic_DNA"/>
</dbReference>
<dbReference type="SUPFAM" id="SSF51197">
    <property type="entry name" value="Clavaminate synthase-like"/>
    <property type="match status" value="1"/>
</dbReference>
<feature type="region of interest" description="Disordered" evidence="1">
    <location>
        <begin position="206"/>
        <end position="234"/>
    </location>
</feature>
<evidence type="ECO:0000313" key="2">
    <source>
        <dbReference type="EMBL" id="KAJ5552094.1"/>
    </source>
</evidence>
<comment type="caution">
    <text evidence="2">The sequence shown here is derived from an EMBL/GenBank/DDBJ whole genome shotgun (WGS) entry which is preliminary data.</text>
</comment>
<reference evidence="2 3" key="1">
    <citation type="journal article" date="2023" name="IMA Fungus">
        <title>Comparative genomic study of the Penicillium genus elucidates a diverse pangenome and 15 lateral gene transfer events.</title>
        <authorList>
            <person name="Petersen C."/>
            <person name="Sorensen T."/>
            <person name="Nielsen M.R."/>
            <person name="Sondergaard T.E."/>
            <person name="Sorensen J.L."/>
            <person name="Fitzpatrick D.A."/>
            <person name="Frisvad J.C."/>
            <person name="Nielsen K.L."/>
        </authorList>
    </citation>
    <scope>NUCLEOTIDE SEQUENCE [LARGE SCALE GENOMIC DNA]</scope>
    <source>
        <strain evidence="2 3">IBT 35679</strain>
    </source>
</reference>
<sequence>MGSSRVIRLAGIEVHTLEQAVNALLRLPAQDQYEELSTQKHEFFEALDASHEQIALLCDIIDNPAIHNSLLTYLPARILRSEWLEAQGIRTQHRKGNKERIQLARNRASKVWSVKDTDRMWLYVKSRRVADQVNRMISDRLEFKDVQLAINNETVKRIAKSGQGISGKKGPTTGDIESARRNRCLDSIPADKLDQLHIMLDKEGFITSRPGKPKSKPPRQDHPPPTSSNHQQIDSEATTGTINEPYVGPEVVLELNQSRALQPTHTTQPDQNPKLHIVPGSPPVPGPKVNTPLIPRPASPQQLPTPASQAHKDANPASADRVDELSSESELSDLDSESEFSEPNSTSDINDQTNDTCKCRLPYRLQHALQKKGNLTNAKPVPLALLHTVSSKTEALDPKSICSRHLRLLAQWQGLQIHNVKDGDLRQRLQTVLQEREQIGNLKARDPFRLWFTKASRPAHPMDDLGVYQFHSSPPPTDFSHQVANLPFRELFYRCRGVLPPSEVEASITSAWSKDGSVLIPGLFDWLRLTRVEYPSGLDWLRSKGEEYPSSLLPLINTEYDMYAWHCRKIDGRSNLGWGRNQIHSLSQQLIRQDLAYYACYVWFRPDHAWRLISYPYYTKNTKEGEHTQFHHIDINVPRFLATGRGANSIQGSVSLSDENPQNCTEILPGFHHQLRSFWTDLQARVDEGHSKSKLTNGQIHGWDPLWSPEAAQRYQVDWTPQVCRFGDARITMATIPHGSTGPATMQRRTMLPWYVSIQADHEQLEFFEGGTWSQLSAAHRDLLPGPSTPSGHPVMYGKVPYAFPAALPISGTSAISDALVGRHRWDNPLVIASLRVLFGSNRDQARELIMCQRQTAITQFLHRFPIMMRLEEQAFGENSFFTYLHGLTARADTAISASKAGYASKVGYNTTLRQTSLDVPLTPPSTSIGSTALREYPPPQEDADLEMDLGIYPQEDQVDNVDIDEWIDEQGGLHVDHDQMDQD</sequence>
<feature type="compositionally biased region" description="Polar residues" evidence="1">
    <location>
        <begin position="343"/>
        <end position="355"/>
    </location>
</feature>
<dbReference type="AlphaFoldDB" id="A0AAD6D274"/>
<proteinExistence type="predicted"/>
<feature type="compositionally biased region" description="Polar residues" evidence="1">
    <location>
        <begin position="299"/>
        <end position="308"/>
    </location>
</feature>
<name>A0AAD6D274_9EURO</name>
<feature type="compositionally biased region" description="Acidic residues" evidence="1">
    <location>
        <begin position="325"/>
        <end position="340"/>
    </location>
</feature>
<feature type="region of interest" description="Disordered" evidence="1">
    <location>
        <begin position="263"/>
        <end position="355"/>
    </location>
</feature>
<feature type="region of interest" description="Disordered" evidence="1">
    <location>
        <begin position="161"/>
        <end position="180"/>
    </location>
</feature>
<accession>A0AAD6D274</accession>
<gene>
    <name evidence="2" type="ORF">N7494_001472</name>
</gene>
<evidence type="ECO:0000256" key="1">
    <source>
        <dbReference type="SAM" id="MobiDB-lite"/>
    </source>
</evidence>
<protein>
    <submittedName>
        <fullName evidence="2">Uncharacterized protein</fullName>
    </submittedName>
</protein>
<feature type="region of interest" description="Disordered" evidence="1">
    <location>
        <begin position="924"/>
        <end position="945"/>
    </location>
</feature>
<feature type="compositionally biased region" description="Basic and acidic residues" evidence="1">
    <location>
        <begin position="310"/>
        <end position="324"/>
    </location>
</feature>